<proteinExistence type="predicted"/>
<gene>
    <name evidence="1" type="ORF">HPB47_010622</name>
</gene>
<comment type="caution">
    <text evidence="1">The sequence shown here is derived from an EMBL/GenBank/DDBJ whole genome shotgun (WGS) entry which is preliminary data.</text>
</comment>
<name>A0AC60NYU7_IXOPE</name>
<sequence length="323" mass="33433">MSTGADRSQESEYVVPANNSQEVQPSPLALLAATCSKIGSPTDSPADESSGGDGGNGDAGNGATSPAKATTATVLPSGELVAQYVQAAPQTVGILNQDGTVTQVSTTSQAVKAAQQAVFSPGTQLVAQMTPSGQITYNAMPQIQNIQIDGQEAIFIPASFTGGHQQAIQLTGAGPTLLANQGFLRPQATGFTQNVAIRQGNMVQTLQLPIAAAAPMQQTIPIQVPISTGNGQTVYQTIHVPVQTMQAMAPQGNVLTAQGQQLATAQVVQQLAQMQPQMAQLTAQGQLQQIQVTATPTAAQQQQVVQRQQQQQATPVSWAGTQM</sequence>
<feature type="non-terminal residue" evidence="1">
    <location>
        <position position="323"/>
    </location>
</feature>
<evidence type="ECO:0000313" key="1">
    <source>
        <dbReference type="EMBL" id="KAG0412262.1"/>
    </source>
</evidence>
<evidence type="ECO:0000313" key="2">
    <source>
        <dbReference type="Proteomes" id="UP000805193"/>
    </source>
</evidence>
<protein>
    <submittedName>
        <fullName evidence="1">Uncharacterized protein</fullName>
    </submittedName>
</protein>
<dbReference type="Proteomes" id="UP000805193">
    <property type="component" value="Unassembled WGS sequence"/>
</dbReference>
<reference evidence="1 2" key="1">
    <citation type="journal article" date="2020" name="Cell">
        <title>Large-Scale Comparative Analyses of Tick Genomes Elucidate Their Genetic Diversity and Vector Capacities.</title>
        <authorList>
            <consortium name="Tick Genome and Microbiome Consortium (TIGMIC)"/>
            <person name="Jia N."/>
            <person name="Wang J."/>
            <person name="Shi W."/>
            <person name="Du L."/>
            <person name="Sun Y."/>
            <person name="Zhan W."/>
            <person name="Jiang J.F."/>
            <person name="Wang Q."/>
            <person name="Zhang B."/>
            <person name="Ji P."/>
            <person name="Bell-Sakyi L."/>
            <person name="Cui X.M."/>
            <person name="Yuan T.T."/>
            <person name="Jiang B.G."/>
            <person name="Yang W.F."/>
            <person name="Lam T.T."/>
            <person name="Chang Q.C."/>
            <person name="Ding S.J."/>
            <person name="Wang X.J."/>
            <person name="Zhu J.G."/>
            <person name="Ruan X.D."/>
            <person name="Zhao L."/>
            <person name="Wei J.T."/>
            <person name="Ye R.Z."/>
            <person name="Que T.C."/>
            <person name="Du C.H."/>
            <person name="Zhou Y.H."/>
            <person name="Cheng J.X."/>
            <person name="Dai P.F."/>
            <person name="Guo W.B."/>
            <person name="Han X.H."/>
            <person name="Huang E.J."/>
            <person name="Li L.F."/>
            <person name="Wei W."/>
            <person name="Gao Y.C."/>
            <person name="Liu J.Z."/>
            <person name="Shao H.Z."/>
            <person name="Wang X."/>
            <person name="Wang C.C."/>
            <person name="Yang T.C."/>
            <person name="Huo Q.B."/>
            <person name="Li W."/>
            <person name="Chen H.Y."/>
            <person name="Chen S.E."/>
            <person name="Zhou L.G."/>
            <person name="Ni X.B."/>
            <person name="Tian J.H."/>
            <person name="Sheng Y."/>
            <person name="Liu T."/>
            <person name="Pan Y.S."/>
            <person name="Xia L.Y."/>
            <person name="Li J."/>
            <person name="Zhao F."/>
            <person name="Cao W.C."/>
        </authorList>
    </citation>
    <scope>NUCLEOTIDE SEQUENCE [LARGE SCALE GENOMIC DNA]</scope>
    <source>
        <strain evidence="1">Iper-2018</strain>
    </source>
</reference>
<organism evidence="1 2">
    <name type="scientific">Ixodes persulcatus</name>
    <name type="common">Taiga tick</name>
    <dbReference type="NCBI Taxonomy" id="34615"/>
    <lineage>
        <taxon>Eukaryota</taxon>
        <taxon>Metazoa</taxon>
        <taxon>Ecdysozoa</taxon>
        <taxon>Arthropoda</taxon>
        <taxon>Chelicerata</taxon>
        <taxon>Arachnida</taxon>
        <taxon>Acari</taxon>
        <taxon>Parasitiformes</taxon>
        <taxon>Ixodida</taxon>
        <taxon>Ixodoidea</taxon>
        <taxon>Ixodidae</taxon>
        <taxon>Ixodinae</taxon>
        <taxon>Ixodes</taxon>
    </lineage>
</organism>
<accession>A0AC60NYU7</accession>
<keyword evidence="2" id="KW-1185">Reference proteome</keyword>
<dbReference type="EMBL" id="JABSTQ010011364">
    <property type="protein sequence ID" value="KAG0412262.1"/>
    <property type="molecule type" value="Genomic_DNA"/>
</dbReference>